<keyword evidence="1" id="KW-0472">Membrane</keyword>
<gene>
    <name evidence="2" type="ORF">EDM22_16460</name>
</gene>
<proteinExistence type="predicted"/>
<evidence type="ECO:0000313" key="2">
    <source>
        <dbReference type="EMBL" id="RNB45263.1"/>
    </source>
</evidence>
<evidence type="ECO:0008006" key="4">
    <source>
        <dbReference type="Google" id="ProtNLM"/>
    </source>
</evidence>
<reference evidence="2 3" key="1">
    <citation type="submission" date="2018-10" db="EMBL/GenBank/DDBJ databases">
        <title>Isolation, diversity and antibacterial activity of antinobacteria from the wheat rhizosphere soil.</title>
        <authorList>
            <person name="Sun T."/>
        </authorList>
    </citation>
    <scope>NUCLEOTIDE SEQUENCE [LARGE SCALE GENOMIC DNA]</scope>
    <source>
        <strain evidence="2 3">SJ-23</strain>
    </source>
</reference>
<dbReference type="AlphaFoldDB" id="A0A3M8A219"/>
<keyword evidence="1" id="KW-0812">Transmembrane</keyword>
<evidence type="ECO:0000313" key="3">
    <source>
        <dbReference type="Proteomes" id="UP000275048"/>
    </source>
</evidence>
<feature type="transmembrane region" description="Helical" evidence="1">
    <location>
        <begin position="249"/>
        <end position="274"/>
    </location>
</feature>
<feature type="transmembrane region" description="Helical" evidence="1">
    <location>
        <begin position="51"/>
        <end position="74"/>
    </location>
</feature>
<feature type="transmembrane region" description="Helical" evidence="1">
    <location>
        <begin position="396"/>
        <end position="414"/>
    </location>
</feature>
<sequence>MAETTSDDLQARIAQLEAENARLRETADLGIAGGGPPAASARRPGRGRGRAAAAIVLVLLGLLLAPVAVVSAWARLQLVDTDRFVATFAPLAEDPAVQAYLADEVTVAIDEKVDIDGLTKDVFDGLTSLDLPPRAVQALGLLEGPAAQGLHALLDRVVTQVVQSDAFAEVWAQALRVSHTQLIAALQGDPNAALAIGDDGTISVQLGPVIEAVKAKLAENGVAFASAIPVIEKSIVIAQTDSLTLIQTVYTLAVAAGTWVPLIALALLVAGVLVARRRSRALTWTAAGFALSMLLMLAGVGTAKLYFVGTLSPSIMPSGAAEAIYDDVLELMFSTIVALFVLSLSIAIIAWLSGTTRPALAVRGLADAGFGAVRHSAASRGVTTGAFGVWLDRWRVGVYAAIAVVASAVLWFSRPLQTSTVLWTVVLALLAVVLVQLLRRPAAEATPAEVAAAEGADVDAGSLDGPGPVGAEAVPVDAAPVEAVADEAARPAK</sequence>
<name>A0A3M8A219_9MICO</name>
<evidence type="ECO:0000256" key="1">
    <source>
        <dbReference type="SAM" id="Phobius"/>
    </source>
</evidence>
<keyword evidence="3" id="KW-1185">Reference proteome</keyword>
<feature type="transmembrane region" description="Helical" evidence="1">
    <location>
        <begin position="286"/>
        <end position="308"/>
    </location>
</feature>
<comment type="caution">
    <text evidence="2">The sequence shown here is derived from an EMBL/GenBank/DDBJ whole genome shotgun (WGS) entry which is preliminary data.</text>
</comment>
<dbReference type="EMBL" id="RHHB01000051">
    <property type="protein sequence ID" value="RNB45263.1"/>
    <property type="molecule type" value="Genomic_DNA"/>
</dbReference>
<keyword evidence="1" id="KW-1133">Transmembrane helix</keyword>
<dbReference type="RefSeq" id="WP_122938171.1">
    <property type="nucleotide sequence ID" value="NZ_JBHSNT010000037.1"/>
</dbReference>
<feature type="transmembrane region" description="Helical" evidence="1">
    <location>
        <begin position="420"/>
        <end position="438"/>
    </location>
</feature>
<organism evidence="2 3">
    <name type="scientific">Agromyces tardus</name>
    <dbReference type="NCBI Taxonomy" id="2583849"/>
    <lineage>
        <taxon>Bacteria</taxon>
        <taxon>Bacillati</taxon>
        <taxon>Actinomycetota</taxon>
        <taxon>Actinomycetes</taxon>
        <taxon>Micrococcales</taxon>
        <taxon>Microbacteriaceae</taxon>
        <taxon>Agromyces</taxon>
    </lineage>
</organism>
<dbReference type="Proteomes" id="UP000275048">
    <property type="component" value="Unassembled WGS sequence"/>
</dbReference>
<accession>A0A3M8A219</accession>
<protein>
    <recommendedName>
        <fullName evidence="4">Integral membrane protein</fullName>
    </recommendedName>
</protein>
<dbReference type="OrthoDB" id="4350291at2"/>
<feature type="transmembrane region" description="Helical" evidence="1">
    <location>
        <begin position="328"/>
        <end position="353"/>
    </location>
</feature>